<keyword evidence="3" id="KW-0808">Transferase</keyword>
<dbReference type="GO" id="GO:0032259">
    <property type="term" value="P:methylation"/>
    <property type="evidence" value="ECO:0007669"/>
    <property type="project" value="UniProtKB-KW"/>
</dbReference>
<evidence type="ECO:0000256" key="3">
    <source>
        <dbReference type="ARBA" id="ARBA00022679"/>
    </source>
</evidence>
<dbReference type="EMBL" id="JBJXBP010000003">
    <property type="protein sequence ID" value="KAL3838223.1"/>
    <property type="molecule type" value="Genomic_DNA"/>
</dbReference>
<gene>
    <name evidence="4" type="ORF">ACJIZ3_022814</name>
</gene>
<evidence type="ECO:0000256" key="1">
    <source>
        <dbReference type="ARBA" id="ARBA00008361"/>
    </source>
</evidence>
<name>A0ABD3TP67_9LAMI</name>
<keyword evidence="2" id="KW-0489">Methyltransferase</keyword>
<evidence type="ECO:0000313" key="4">
    <source>
        <dbReference type="EMBL" id="KAL3838223.1"/>
    </source>
</evidence>
<evidence type="ECO:0000313" key="5">
    <source>
        <dbReference type="Proteomes" id="UP001634393"/>
    </source>
</evidence>
<proteinExistence type="inferred from homology"/>
<reference evidence="4 5" key="1">
    <citation type="submission" date="2024-12" db="EMBL/GenBank/DDBJ databases">
        <title>The unique morphological basis and parallel evolutionary history of personate flowers in Penstemon.</title>
        <authorList>
            <person name="Depatie T.H."/>
            <person name="Wessinger C.A."/>
        </authorList>
    </citation>
    <scope>NUCLEOTIDE SEQUENCE [LARGE SCALE GENOMIC DNA]</scope>
    <source>
        <strain evidence="4">WTNN_2</strain>
        <tissue evidence="4">Leaf</tissue>
    </source>
</reference>
<dbReference type="GO" id="GO:0008168">
    <property type="term" value="F:methyltransferase activity"/>
    <property type="evidence" value="ECO:0007669"/>
    <property type="project" value="UniProtKB-KW"/>
</dbReference>
<dbReference type="PANTHER" id="PTHR12176:SF59">
    <property type="entry name" value="METHYLTRANSFERASE DOMAIN-CONTAINING PROTEIN-RELATED"/>
    <property type="match status" value="1"/>
</dbReference>
<organism evidence="4 5">
    <name type="scientific">Penstemon smallii</name>
    <dbReference type="NCBI Taxonomy" id="265156"/>
    <lineage>
        <taxon>Eukaryota</taxon>
        <taxon>Viridiplantae</taxon>
        <taxon>Streptophyta</taxon>
        <taxon>Embryophyta</taxon>
        <taxon>Tracheophyta</taxon>
        <taxon>Spermatophyta</taxon>
        <taxon>Magnoliopsida</taxon>
        <taxon>eudicotyledons</taxon>
        <taxon>Gunneridae</taxon>
        <taxon>Pentapetalae</taxon>
        <taxon>asterids</taxon>
        <taxon>lamiids</taxon>
        <taxon>Lamiales</taxon>
        <taxon>Plantaginaceae</taxon>
        <taxon>Cheloneae</taxon>
        <taxon>Penstemon</taxon>
    </lineage>
</organism>
<accession>A0ABD3TP67</accession>
<dbReference type="Pfam" id="PF01564">
    <property type="entry name" value="Spermine_synth"/>
    <property type="match status" value="1"/>
</dbReference>
<keyword evidence="5" id="KW-1185">Reference proteome</keyword>
<dbReference type="AlphaFoldDB" id="A0ABD3TP67"/>
<dbReference type="PANTHER" id="PTHR12176">
    <property type="entry name" value="SAM-DEPENDENT METHYLTRANSFERASE SUPERFAMILY PROTEIN"/>
    <property type="match status" value="1"/>
</dbReference>
<sequence length="451" mass="49773">MDPSTFETISPSRYITFTFPHRHLLRVAVLDSPSSTSTSTSAVIAAVWVPQGRESDWIFSTYSGHLQLLLSPSTTPPQPPPLSRLIIVGNSPLYPRPTSYNSTVFPSPPKSIHQELAPLLLALTPKSYFGENGEIPEIPFLIFEDGVVKSSILEICEGPCVGEMLIENVELETVGAVNKGFMRRLRYKRMPNLVQTQMKIIPKNELVFEELDNVEFGLDNRVLAHSYLSPMVAGVSVVSSFLEGRMCDGFRPRALCLGVGGGALLGFLSIQLNFEVVGVEEDEVVLKVAKKYFGLESNELIRLCVGDGIKYVKKLANNIDEESKFDVVMVDLDSSDATMGVCAPPLEFVKKSVLKAARMILHEHGVLIINVIPSSESFYESLVSEFQVVFEELYEIDVGNGENFVLIATKSNVENALGTYKNTLLDKLKSVVSPSYIDSIRKITKTVGPKF</sequence>
<dbReference type="InterPro" id="IPR029063">
    <property type="entry name" value="SAM-dependent_MTases_sf"/>
</dbReference>
<dbReference type="Proteomes" id="UP001634393">
    <property type="component" value="Unassembled WGS sequence"/>
</dbReference>
<comment type="similarity">
    <text evidence="1">Belongs to the methyltransferase superfamily.</text>
</comment>
<evidence type="ECO:0008006" key="6">
    <source>
        <dbReference type="Google" id="ProtNLM"/>
    </source>
</evidence>
<protein>
    <recommendedName>
        <fullName evidence="6">Methyltransferase-like protein 13</fullName>
    </recommendedName>
</protein>
<dbReference type="InterPro" id="IPR051419">
    <property type="entry name" value="Lys/N-term_MeTrsfase_sf"/>
</dbReference>
<evidence type="ECO:0000256" key="2">
    <source>
        <dbReference type="ARBA" id="ARBA00022603"/>
    </source>
</evidence>
<dbReference type="SUPFAM" id="SSF53335">
    <property type="entry name" value="S-adenosyl-L-methionine-dependent methyltransferases"/>
    <property type="match status" value="1"/>
</dbReference>
<dbReference type="Gene3D" id="3.40.50.150">
    <property type="entry name" value="Vaccinia Virus protein VP39"/>
    <property type="match status" value="1"/>
</dbReference>
<comment type="caution">
    <text evidence="4">The sequence shown here is derived from an EMBL/GenBank/DDBJ whole genome shotgun (WGS) entry which is preliminary data.</text>
</comment>